<accession>A0A1W1UDH8</accession>
<reference evidence="1 2" key="1">
    <citation type="submission" date="2017-04" db="EMBL/GenBank/DDBJ databases">
        <authorList>
            <person name="Afonso C.L."/>
            <person name="Miller P.J."/>
            <person name="Scott M.A."/>
            <person name="Spackman E."/>
            <person name="Goraichik I."/>
            <person name="Dimitrov K.M."/>
            <person name="Suarez D.L."/>
            <person name="Swayne D.E."/>
        </authorList>
    </citation>
    <scope>NUCLEOTIDE SEQUENCE [LARGE SCALE GENOMIC DNA]</scope>
    <source>
        <strain evidence="1 2">DSM 11270</strain>
    </source>
</reference>
<proteinExistence type="predicted"/>
<dbReference type="STRING" id="656914.SAMN00017405_0730"/>
<dbReference type="RefSeq" id="WP_084051850.1">
    <property type="nucleotide sequence ID" value="NZ_FWWT01000005.1"/>
</dbReference>
<sequence length="88" mass="10188">MLNDIIEKRAVTKGLHSLVLEIPVDEYNKVYNQFNNEVATEILNHHLENRGDDGRPSDIEIQHEDNNIVTITANVHYLGNDHTTYKYN</sequence>
<dbReference type="AlphaFoldDB" id="A0A1W1UDH8"/>
<keyword evidence="2" id="KW-1185">Reference proteome</keyword>
<gene>
    <name evidence="1" type="ORF">SAMN00017405_0730</name>
</gene>
<dbReference type="OrthoDB" id="1707731at2"/>
<evidence type="ECO:0000313" key="1">
    <source>
        <dbReference type="EMBL" id="SMB79148.1"/>
    </source>
</evidence>
<organism evidence="1 2">
    <name type="scientific">Desulfonispora thiosulfatigenes DSM 11270</name>
    <dbReference type="NCBI Taxonomy" id="656914"/>
    <lineage>
        <taxon>Bacteria</taxon>
        <taxon>Bacillati</taxon>
        <taxon>Bacillota</taxon>
        <taxon>Clostridia</taxon>
        <taxon>Eubacteriales</taxon>
        <taxon>Peptococcaceae</taxon>
        <taxon>Desulfonispora</taxon>
    </lineage>
</organism>
<dbReference type="EMBL" id="FWWT01000005">
    <property type="protein sequence ID" value="SMB79148.1"/>
    <property type="molecule type" value="Genomic_DNA"/>
</dbReference>
<dbReference type="Proteomes" id="UP000192731">
    <property type="component" value="Unassembled WGS sequence"/>
</dbReference>
<evidence type="ECO:0000313" key="2">
    <source>
        <dbReference type="Proteomes" id="UP000192731"/>
    </source>
</evidence>
<protein>
    <submittedName>
        <fullName evidence="1">Uncharacterized protein</fullName>
    </submittedName>
</protein>
<name>A0A1W1UDH8_DESTI</name>